<dbReference type="EMBL" id="MN738742">
    <property type="protein sequence ID" value="QHT36401.1"/>
    <property type="molecule type" value="Genomic_DNA"/>
</dbReference>
<reference evidence="1" key="1">
    <citation type="journal article" date="2020" name="Nature">
        <title>Giant virus diversity and host interactions through global metagenomics.</title>
        <authorList>
            <person name="Schulz F."/>
            <person name="Roux S."/>
            <person name="Paez-Espino D."/>
            <person name="Jungbluth S."/>
            <person name="Walsh D.A."/>
            <person name="Denef V.J."/>
            <person name="McMahon K.D."/>
            <person name="Konstantinidis K.T."/>
            <person name="Eloe-Fadrosh E.A."/>
            <person name="Kyrpides N.C."/>
            <person name="Woyke T."/>
        </authorList>
    </citation>
    <scope>NUCLEOTIDE SEQUENCE</scope>
    <source>
        <strain evidence="1">GVMAG-S-ERX555931-87</strain>
    </source>
</reference>
<organism evidence="1">
    <name type="scientific">viral metagenome</name>
    <dbReference type="NCBI Taxonomy" id="1070528"/>
    <lineage>
        <taxon>unclassified sequences</taxon>
        <taxon>metagenomes</taxon>
        <taxon>organismal metagenomes</taxon>
    </lineage>
</organism>
<accession>A0A6C0F6B5</accession>
<sequence>MNTIYKNSNDTIKEIIINLGSCLFMKLEWDRLDDGEILKRYSNNSEHDYIDQIRAEYEGKINNIIQNNEMINNGLRGRINELELNKEKYIKEALVNVEKISNLEKENLINELEMFKEKDRLTSLIENKICDKKEFNNPTEQGDYVEKIFDEIINDGLTYDTKAIISDTSDTGGSGDRIIKFSNGVVIMIEVKNKDVIKKSDIDEFKKCYEKDFRENKIDCALFFSYRTPQIPNVCKAIIPHYLDDSKVVYYGLNDNLTKPQKRLEMESIIEKLYYIHNEKKTEKMSKDVSNMNIYNNYLSELNENKIYYNKKLKENQKDIKLYEGKISENDKQLNNLYREIQENNINVDPSLLDDKLYRQNLIKRVKEWKDSSKNGRKKEWRKYCSEELKLSESDRNKIKNIKVNELS</sequence>
<protein>
    <submittedName>
        <fullName evidence="1">Uncharacterized protein</fullName>
    </submittedName>
</protein>
<evidence type="ECO:0000313" key="1">
    <source>
        <dbReference type="EMBL" id="QHT36401.1"/>
    </source>
</evidence>
<proteinExistence type="predicted"/>
<dbReference type="AlphaFoldDB" id="A0A6C0F6B5"/>
<name>A0A6C0F6B5_9ZZZZ</name>